<dbReference type="RefSeq" id="XP_062696719.1">
    <property type="nucleotide sequence ID" value="XM_062837960.1"/>
</dbReference>
<name>A0AAJ0IF84_9PEZI</name>
<evidence type="ECO:0000256" key="1">
    <source>
        <dbReference type="SAM" id="MobiDB-lite"/>
    </source>
</evidence>
<evidence type="ECO:0000313" key="3">
    <source>
        <dbReference type="Proteomes" id="UP001285908"/>
    </source>
</evidence>
<evidence type="ECO:0000313" key="2">
    <source>
        <dbReference type="EMBL" id="KAK3499086.1"/>
    </source>
</evidence>
<dbReference type="EMBL" id="JAULSX010000001">
    <property type="protein sequence ID" value="KAK3499086.1"/>
    <property type="molecule type" value="Genomic_DNA"/>
</dbReference>
<protein>
    <submittedName>
        <fullName evidence="2">Uncharacterized protein</fullName>
    </submittedName>
</protein>
<accession>A0AAJ0IF84</accession>
<feature type="region of interest" description="Disordered" evidence="1">
    <location>
        <begin position="50"/>
        <end position="69"/>
    </location>
</feature>
<reference evidence="2 3" key="1">
    <citation type="journal article" date="2023" name="Mol. Phylogenet. Evol.">
        <title>Genome-scale phylogeny and comparative genomics of the fungal order Sordariales.</title>
        <authorList>
            <person name="Hensen N."/>
            <person name="Bonometti L."/>
            <person name="Westerberg I."/>
            <person name="Brannstrom I.O."/>
            <person name="Guillou S."/>
            <person name="Cros-Aarteil S."/>
            <person name="Calhoun S."/>
            <person name="Haridas S."/>
            <person name="Kuo A."/>
            <person name="Mondo S."/>
            <person name="Pangilinan J."/>
            <person name="Riley R."/>
            <person name="LaButti K."/>
            <person name="Andreopoulos B."/>
            <person name="Lipzen A."/>
            <person name="Chen C."/>
            <person name="Yan M."/>
            <person name="Daum C."/>
            <person name="Ng V."/>
            <person name="Clum A."/>
            <person name="Steindorff A."/>
            <person name="Ohm R.A."/>
            <person name="Martin F."/>
            <person name="Silar P."/>
            <person name="Natvig D.O."/>
            <person name="Lalanne C."/>
            <person name="Gautier V."/>
            <person name="Ament-Velasquez S.L."/>
            <person name="Kruys A."/>
            <person name="Hutchinson M.I."/>
            <person name="Powell A.J."/>
            <person name="Barry K."/>
            <person name="Miller A.N."/>
            <person name="Grigoriev I.V."/>
            <person name="Debuchy R."/>
            <person name="Gladieux P."/>
            <person name="Hiltunen Thoren M."/>
            <person name="Johannesson H."/>
        </authorList>
    </citation>
    <scope>NUCLEOTIDE SEQUENCE [LARGE SCALE GENOMIC DNA]</scope>
    <source>
        <strain evidence="2 3">FGSC 10403</strain>
    </source>
</reference>
<proteinExistence type="predicted"/>
<dbReference type="AlphaFoldDB" id="A0AAJ0IF84"/>
<keyword evidence="3" id="KW-1185">Reference proteome</keyword>
<organism evidence="2 3">
    <name type="scientific">Neurospora hispaniola</name>
    <dbReference type="NCBI Taxonomy" id="588809"/>
    <lineage>
        <taxon>Eukaryota</taxon>
        <taxon>Fungi</taxon>
        <taxon>Dikarya</taxon>
        <taxon>Ascomycota</taxon>
        <taxon>Pezizomycotina</taxon>
        <taxon>Sordariomycetes</taxon>
        <taxon>Sordariomycetidae</taxon>
        <taxon>Sordariales</taxon>
        <taxon>Sordariaceae</taxon>
        <taxon>Neurospora</taxon>
    </lineage>
</organism>
<sequence length="107" mass="11618">MTHPPTEERAHRCFAAPPTVQKGLTLAEVNEDLEKLGKLCDEVYGGPIASKTNSVAGPSSGFNPNKVTKPKAKKAKLPIEEIIARLTQAAQHDAEARKILEKIWHGP</sequence>
<dbReference type="GeneID" id="87875582"/>
<gene>
    <name evidence="2" type="ORF">B0T23DRAFT_391747</name>
</gene>
<dbReference type="Proteomes" id="UP001285908">
    <property type="component" value="Unassembled WGS sequence"/>
</dbReference>
<comment type="caution">
    <text evidence="2">The sequence shown here is derived from an EMBL/GenBank/DDBJ whole genome shotgun (WGS) entry which is preliminary data.</text>
</comment>
<feature type="compositionally biased region" description="Polar residues" evidence="1">
    <location>
        <begin position="50"/>
        <end position="66"/>
    </location>
</feature>